<keyword evidence="2" id="KW-1185">Reference proteome</keyword>
<proteinExistence type="predicted"/>
<dbReference type="EMBL" id="JBHRYR010000002">
    <property type="protein sequence ID" value="MFC3852464.1"/>
    <property type="molecule type" value="Genomic_DNA"/>
</dbReference>
<sequence>MLSNIAFKQQNADLEWDLALNSRQGAIDFVMHFESQLCVYSASVEQLYTNYTINFSSRADAPLVILPNPYAFHDTYSRISAQAIRDTGLFIIPGETIGKQGLHLVSRQKQKSANSAPIPFRHALKKILSTQANEDPFLPVLVKGDLREFNSRTPCLHLHRIKLGELGKLSVFEQQSIKRAINQKLYLLYKQANQIRLPQNF</sequence>
<comment type="caution">
    <text evidence="1">The sequence shown here is derived from an EMBL/GenBank/DDBJ whole genome shotgun (WGS) entry which is preliminary data.</text>
</comment>
<gene>
    <name evidence="1" type="ORF">ACFOOG_06415</name>
</gene>
<dbReference type="Proteomes" id="UP001595617">
    <property type="component" value="Unassembled WGS sequence"/>
</dbReference>
<reference evidence="2" key="1">
    <citation type="journal article" date="2019" name="Int. J. Syst. Evol. Microbiol.">
        <title>The Global Catalogue of Microorganisms (GCM) 10K type strain sequencing project: providing services to taxonomists for standard genome sequencing and annotation.</title>
        <authorList>
            <consortium name="The Broad Institute Genomics Platform"/>
            <consortium name="The Broad Institute Genome Sequencing Center for Infectious Disease"/>
            <person name="Wu L."/>
            <person name="Ma J."/>
        </authorList>
    </citation>
    <scope>NUCLEOTIDE SEQUENCE [LARGE SCALE GENOMIC DNA]</scope>
    <source>
        <strain evidence="2">IBRC 10765</strain>
    </source>
</reference>
<dbReference type="RefSeq" id="WP_380694615.1">
    <property type="nucleotide sequence ID" value="NZ_JBHRYR010000002.1"/>
</dbReference>
<evidence type="ECO:0000313" key="1">
    <source>
        <dbReference type="EMBL" id="MFC3852464.1"/>
    </source>
</evidence>
<organism evidence="1 2">
    <name type="scientific">Saccharospirillum mangrovi</name>
    <dbReference type="NCBI Taxonomy" id="2161747"/>
    <lineage>
        <taxon>Bacteria</taxon>
        <taxon>Pseudomonadati</taxon>
        <taxon>Pseudomonadota</taxon>
        <taxon>Gammaproteobacteria</taxon>
        <taxon>Oceanospirillales</taxon>
        <taxon>Saccharospirillaceae</taxon>
        <taxon>Saccharospirillum</taxon>
    </lineage>
</organism>
<evidence type="ECO:0000313" key="2">
    <source>
        <dbReference type="Proteomes" id="UP001595617"/>
    </source>
</evidence>
<accession>A0ABV7ZV78</accession>
<name>A0ABV7ZV78_9GAMM</name>
<protein>
    <submittedName>
        <fullName evidence="1">Uncharacterized protein</fullName>
    </submittedName>
</protein>